<evidence type="ECO:0000313" key="4">
    <source>
        <dbReference type="Proteomes" id="UP000198558"/>
    </source>
</evidence>
<dbReference type="SUPFAM" id="SSF81301">
    <property type="entry name" value="Nucleotidyltransferase"/>
    <property type="match status" value="1"/>
</dbReference>
<comment type="similarity">
    <text evidence="1 2">Belongs to the Iojap/RsfS family.</text>
</comment>
<evidence type="ECO:0000313" key="3">
    <source>
        <dbReference type="EMBL" id="SET03789.1"/>
    </source>
</evidence>
<dbReference type="GO" id="GO:0090071">
    <property type="term" value="P:negative regulation of ribosome biogenesis"/>
    <property type="evidence" value="ECO:0007669"/>
    <property type="project" value="UniProtKB-UniRule"/>
</dbReference>
<dbReference type="GeneID" id="78287082"/>
<keyword evidence="2" id="KW-0963">Cytoplasm</keyword>
<gene>
    <name evidence="2" type="primary">rsfS</name>
    <name evidence="3" type="ORF">SAMN04489758_10133</name>
</gene>
<dbReference type="Proteomes" id="UP000198558">
    <property type="component" value="Unassembled WGS sequence"/>
</dbReference>
<dbReference type="NCBIfam" id="TIGR00090">
    <property type="entry name" value="rsfS_iojap_ybeB"/>
    <property type="match status" value="1"/>
</dbReference>
<dbReference type="PANTHER" id="PTHR21043:SF0">
    <property type="entry name" value="MITOCHONDRIAL ASSEMBLY OF RIBOSOMAL LARGE SUBUNIT PROTEIN 1"/>
    <property type="match status" value="1"/>
</dbReference>
<proteinExistence type="inferred from homology"/>
<dbReference type="EMBL" id="FOIN01000001">
    <property type="protein sequence ID" value="SET03789.1"/>
    <property type="molecule type" value="Genomic_DNA"/>
</dbReference>
<dbReference type="OrthoDB" id="9793681at2"/>
<comment type="function">
    <text evidence="2">Functions as a ribosomal silencing factor. Interacts with ribosomal protein uL14 (rplN), blocking formation of intersubunit bridge B8. Prevents association of the 30S and 50S ribosomal subunits and the formation of functional ribosomes, thus repressing translation.</text>
</comment>
<keyword evidence="2" id="KW-0810">Translation regulation</keyword>
<dbReference type="GO" id="GO:0042256">
    <property type="term" value="P:cytosolic ribosome assembly"/>
    <property type="evidence" value="ECO:0007669"/>
    <property type="project" value="UniProtKB-UniRule"/>
</dbReference>
<organism evidence="3 4">
    <name type="scientific">Thomasclavelia cocleata</name>
    <dbReference type="NCBI Taxonomy" id="69824"/>
    <lineage>
        <taxon>Bacteria</taxon>
        <taxon>Bacillati</taxon>
        <taxon>Bacillota</taxon>
        <taxon>Erysipelotrichia</taxon>
        <taxon>Erysipelotrichales</taxon>
        <taxon>Coprobacillaceae</taxon>
        <taxon>Thomasclavelia</taxon>
    </lineage>
</organism>
<keyword evidence="2" id="KW-0678">Repressor</keyword>
<comment type="subcellular location">
    <subcellularLocation>
        <location evidence="2">Cytoplasm</location>
    </subcellularLocation>
</comment>
<dbReference type="Pfam" id="PF02410">
    <property type="entry name" value="RsfS"/>
    <property type="match status" value="1"/>
</dbReference>
<evidence type="ECO:0000256" key="2">
    <source>
        <dbReference type="HAMAP-Rule" id="MF_01477"/>
    </source>
</evidence>
<dbReference type="GO" id="GO:0005737">
    <property type="term" value="C:cytoplasm"/>
    <property type="evidence" value="ECO:0007669"/>
    <property type="project" value="UniProtKB-SubCell"/>
</dbReference>
<accession>A0A1I0BB63</accession>
<dbReference type="InterPro" id="IPR043519">
    <property type="entry name" value="NT_sf"/>
</dbReference>
<dbReference type="HAMAP" id="MF_01477">
    <property type="entry name" value="Iojap_RsfS"/>
    <property type="match status" value="1"/>
</dbReference>
<dbReference type="GO" id="GO:0017148">
    <property type="term" value="P:negative regulation of translation"/>
    <property type="evidence" value="ECO:0007669"/>
    <property type="project" value="UniProtKB-UniRule"/>
</dbReference>
<reference evidence="4" key="1">
    <citation type="submission" date="2016-10" db="EMBL/GenBank/DDBJ databases">
        <authorList>
            <person name="Varghese N."/>
            <person name="Submissions S."/>
        </authorList>
    </citation>
    <scope>NUCLEOTIDE SEQUENCE [LARGE SCALE GENOMIC DNA]</scope>
    <source>
        <strain evidence="4">DSM 1551</strain>
    </source>
</reference>
<comment type="subunit">
    <text evidence="2">Interacts with ribosomal protein uL14 (rplN).</text>
</comment>
<dbReference type="PANTHER" id="PTHR21043">
    <property type="entry name" value="IOJAP SUPERFAMILY ORTHOLOG"/>
    <property type="match status" value="1"/>
</dbReference>
<keyword evidence="4" id="KW-1185">Reference proteome</keyword>
<sequence>MNKLEIIIKALDDKLAKDIVAIDMQMASPIFDTFIICSATSERLMSALRDSVEESMDKNGFVVKKIEGRRNSKWLLMDYGDIIVHIFDENERESYNLEKLWSDMPRIDVSEYLK</sequence>
<evidence type="ECO:0000256" key="1">
    <source>
        <dbReference type="ARBA" id="ARBA00010574"/>
    </source>
</evidence>
<dbReference type="RefSeq" id="WP_092351254.1">
    <property type="nucleotide sequence ID" value="NZ_CANSQN010000003.1"/>
</dbReference>
<dbReference type="InterPro" id="IPR004394">
    <property type="entry name" value="Iojap/RsfS/C7orf30"/>
</dbReference>
<name>A0A1I0BB63_9FIRM</name>
<dbReference type="GO" id="GO:0043023">
    <property type="term" value="F:ribosomal large subunit binding"/>
    <property type="evidence" value="ECO:0007669"/>
    <property type="project" value="TreeGrafter"/>
</dbReference>
<dbReference type="Gene3D" id="3.30.460.10">
    <property type="entry name" value="Beta Polymerase, domain 2"/>
    <property type="match status" value="1"/>
</dbReference>
<protein>
    <recommendedName>
        <fullName evidence="2">Ribosomal silencing factor RsfS</fullName>
    </recommendedName>
</protein>
<dbReference type="AlphaFoldDB" id="A0A1I0BB63"/>